<feature type="transmembrane region" description="Helical" evidence="1">
    <location>
        <begin position="163"/>
        <end position="185"/>
    </location>
</feature>
<evidence type="ECO:0000256" key="1">
    <source>
        <dbReference type="SAM" id="Phobius"/>
    </source>
</evidence>
<feature type="transmembrane region" description="Helical" evidence="1">
    <location>
        <begin position="88"/>
        <end position="108"/>
    </location>
</feature>
<keyword evidence="1" id="KW-1133">Transmembrane helix</keyword>
<dbReference type="AlphaFoldDB" id="A0A7S2BZB0"/>
<feature type="transmembrane region" description="Helical" evidence="1">
    <location>
        <begin position="53"/>
        <end position="76"/>
    </location>
</feature>
<organism evidence="3">
    <name type="scientific">Alexandrium andersonii</name>
    <dbReference type="NCBI Taxonomy" id="327968"/>
    <lineage>
        <taxon>Eukaryota</taxon>
        <taxon>Sar</taxon>
        <taxon>Alveolata</taxon>
        <taxon>Dinophyceae</taxon>
        <taxon>Gonyaulacales</taxon>
        <taxon>Pyrocystaceae</taxon>
        <taxon>Alexandrium</taxon>
    </lineage>
</organism>
<feature type="domain" description="Phosphatidic acid phosphatase type 2/haloperoxidase" evidence="2">
    <location>
        <begin position="2"/>
        <end position="101"/>
    </location>
</feature>
<dbReference type="SUPFAM" id="SSF48317">
    <property type="entry name" value="Acid phosphatase/Vanadium-dependent haloperoxidase"/>
    <property type="match status" value="1"/>
</dbReference>
<dbReference type="PANTHER" id="PTHR14969:SF13">
    <property type="entry name" value="AT30094P"/>
    <property type="match status" value="1"/>
</dbReference>
<evidence type="ECO:0000259" key="2">
    <source>
        <dbReference type="Pfam" id="PF01569"/>
    </source>
</evidence>
<sequence length="194" mass="21212">MKFCVQRVRPRYAKQSTFYILPGEWWSFPSGHSMRAAYLAHRFSVTPSLQAAILGPAMAGSAAIPALAYAWAAMVGLSRVAKGRHSPFDVLVGLAAGVPLAELTLFVGLEAWTVGRFFAGSMECVLLGIMAAQPELRLEGFYVHAGLQALWFSFQPYNVWLPLTWGAVLALSSALFCFSYAAAYATSSRRPWLL</sequence>
<feature type="transmembrane region" description="Helical" evidence="1">
    <location>
        <begin position="114"/>
        <end position="132"/>
    </location>
</feature>
<name>A0A7S2BZB0_9DINO</name>
<protein>
    <recommendedName>
        <fullName evidence="2">Phosphatidic acid phosphatase type 2/haloperoxidase domain-containing protein</fullName>
    </recommendedName>
</protein>
<keyword evidence="1" id="KW-0472">Membrane</keyword>
<dbReference type="GO" id="GO:0042392">
    <property type="term" value="F:sphingosine-1-phosphate phosphatase activity"/>
    <property type="evidence" value="ECO:0007669"/>
    <property type="project" value="TreeGrafter"/>
</dbReference>
<dbReference type="Pfam" id="PF01569">
    <property type="entry name" value="PAP2"/>
    <property type="match status" value="1"/>
</dbReference>
<proteinExistence type="predicted"/>
<dbReference type="EMBL" id="HBGQ01029266">
    <property type="protein sequence ID" value="CAD9411231.1"/>
    <property type="molecule type" value="Transcribed_RNA"/>
</dbReference>
<dbReference type="PANTHER" id="PTHR14969">
    <property type="entry name" value="SPHINGOSINE-1-PHOSPHATE PHOSPHOHYDROLASE"/>
    <property type="match status" value="1"/>
</dbReference>
<accession>A0A7S2BZB0</accession>
<dbReference type="Gene3D" id="1.20.144.10">
    <property type="entry name" value="Phosphatidic acid phosphatase type 2/haloperoxidase"/>
    <property type="match status" value="1"/>
</dbReference>
<gene>
    <name evidence="3" type="ORF">AAND1436_LOCUS14476</name>
</gene>
<keyword evidence="1" id="KW-0812">Transmembrane</keyword>
<dbReference type="InterPro" id="IPR036938">
    <property type="entry name" value="PAP2/HPO_sf"/>
</dbReference>
<evidence type="ECO:0000313" key="3">
    <source>
        <dbReference type="EMBL" id="CAD9411231.1"/>
    </source>
</evidence>
<reference evidence="3" key="1">
    <citation type="submission" date="2021-01" db="EMBL/GenBank/DDBJ databases">
        <authorList>
            <person name="Corre E."/>
            <person name="Pelletier E."/>
            <person name="Niang G."/>
            <person name="Scheremetjew M."/>
            <person name="Finn R."/>
            <person name="Kale V."/>
            <person name="Holt S."/>
            <person name="Cochrane G."/>
            <person name="Meng A."/>
            <person name="Brown T."/>
            <person name="Cohen L."/>
        </authorList>
    </citation>
    <scope>NUCLEOTIDE SEQUENCE</scope>
    <source>
        <strain evidence="3">CCMP2222</strain>
    </source>
</reference>
<dbReference type="InterPro" id="IPR000326">
    <property type="entry name" value="PAP2/HPO"/>
</dbReference>